<name>A0ABT7LGD9_9BURK</name>
<proteinExistence type="predicted"/>
<gene>
    <name evidence="2" type="ORF">QRD43_08380</name>
</gene>
<protein>
    <recommendedName>
        <fullName evidence="4">DUF721 domain-containing protein</fullName>
    </recommendedName>
</protein>
<organism evidence="2 3">
    <name type="scientific">Roseateles subflavus</name>
    <dbReference type="NCBI Taxonomy" id="3053353"/>
    <lineage>
        <taxon>Bacteria</taxon>
        <taxon>Pseudomonadati</taxon>
        <taxon>Pseudomonadota</taxon>
        <taxon>Betaproteobacteria</taxon>
        <taxon>Burkholderiales</taxon>
        <taxon>Sphaerotilaceae</taxon>
        <taxon>Roseateles</taxon>
    </lineage>
</organism>
<evidence type="ECO:0000313" key="2">
    <source>
        <dbReference type="EMBL" id="MDL5031924.1"/>
    </source>
</evidence>
<dbReference type="EMBL" id="JASVDS010000002">
    <property type="protein sequence ID" value="MDL5031924.1"/>
    <property type="molecule type" value="Genomic_DNA"/>
</dbReference>
<evidence type="ECO:0000313" key="3">
    <source>
        <dbReference type="Proteomes" id="UP001238603"/>
    </source>
</evidence>
<keyword evidence="3" id="KW-1185">Reference proteome</keyword>
<dbReference type="Proteomes" id="UP001238603">
    <property type="component" value="Unassembled WGS sequence"/>
</dbReference>
<evidence type="ECO:0008006" key="4">
    <source>
        <dbReference type="Google" id="ProtNLM"/>
    </source>
</evidence>
<feature type="region of interest" description="Disordered" evidence="1">
    <location>
        <begin position="1"/>
        <end position="24"/>
    </location>
</feature>
<dbReference type="RefSeq" id="WP_285982030.1">
    <property type="nucleotide sequence ID" value="NZ_JASVDS010000002.1"/>
</dbReference>
<feature type="compositionally biased region" description="Polar residues" evidence="1">
    <location>
        <begin position="1"/>
        <end position="10"/>
    </location>
</feature>
<evidence type="ECO:0000256" key="1">
    <source>
        <dbReference type="SAM" id="MobiDB-lite"/>
    </source>
</evidence>
<accession>A0ABT7LGD9</accession>
<comment type="caution">
    <text evidence="2">The sequence shown here is derived from an EMBL/GenBank/DDBJ whole genome shotgun (WGS) entry which is preliminary data.</text>
</comment>
<sequence>MRRPDASTTAPAGGPAVPDPTPIGQALAQHQGLARLGVLMQESQRRMALVAPALPGAMTRFVKPGPIDEDGWTLLAANAAVAAKLRQLQPRLEARLQEQGLQPSRVRIKVQG</sequence>
<reference evidence="2 3" key="1">
    <citation type="submission" date="2023-06" db="EMBL/GenBank/DDBJ databases">
        <title>Pelomonas sp. APW6 16S ribosomal RNA gene genome sequencing and assembly.</title>
        <authorList>
            <person name="Woo H."/>
        </authorList>
    </citation>
    <scope>NUCLEOTIDE SEQUENCE [LARGE SCALE GENOMIC DNA]</scope>
    <source>
        <strain evidence="2 3">APW6</strain>
    </source>
</reference>